<proteinExistence type="predicted"/>
<gene>
    <name evidence="1" type="ORF">AGLY_005668</name>
</gene>
<dbReference type="AlphaFoldDB" id="A0A6G0TTE7"/>
<evidence type="ECO:0000313" key="2">
    <source>
        <dbReference type="Proteomes" id="UP000475862"/>
    </source>
</evidence>
<sequence>MDTLQDNMCYVTKKRKTVLYCNIADNSYRILERGSLAVYFVLQPLTLSFIVWLKNPQVSVITFNYLRSKYTLQSLMINKEQCYYEMNIMSSSNLMISSNLRKGGYNGFTKTIDDEIFKILGSEHQSSVSQLFVLDRIYRAFSEFSMKLKNHEVTLCLLFYDSNRDSLECLAIRISTSMSKYLRKRKKLFENSYKYEIYQHNKLYGTMFSANSNIDSLKLIEFKDVKEVLTFMFILFLKLVVLSSTRGIYSVEESCLDLKIRLNSELSNRIN</sequence>
<accession>A0A6G0TTE7</accession>
<protein>
    <submittedName>
        <fullName evidence="1">Uncharacterized protein</fullName>
    </submittedName>
</protein>
<dbReference type="EMBL" id="VYZN01000016">
    <property type="protein sequence ID" value="KAE9538569.1"/>
    <property type="molecule type" value="Genomic_DNA"/>
</dbReference>
<evidence type="ECO:0000313" key="1">
    <source>
        <dbReference type="EMBL" id="KAE9538569.1"/>
    </source>
</evidence>
<reference evidence="1 2" key="1">
    <citation type="submission" date="2019-08" db="EMBL/GenBank/DDBJ databases">
        <title>The genome of the soybean aphid Biotype 1, its phylome, world population structure and adaptation to the North American continent.</title>
        <authorList>
            <person name="Giordano R."/>
            <person name="Donthu R.K."/>
            <person name="Hernandez A.G."/>
            <person name="Wright C.L."/>
            <person name="Zimin A.V."/>
        </authorList>
    </citation>
    <scope>NUCLEOTIDE SEQUENCE [LARGE SCALE GENOMIC DNA]</scope>
    <source>
        <tissue evidence="1">Whole aphids</tissue>
    </source>
</reference>
<organism evidence="1 2">
    <name type="scientific">Aphis glycines</name>
    <name type="common">Soybean aphid</name>
    <dbReference type="NCBI Taxonomy" id="307491"/>
    <lineage>
        <taxon>Eukaryota</taxon>
        <taxon>Metazoa</taxon>
        <taxon>Ecdysozoa</taxon>
        <taxon>Arthropoda</taxon>
        <taxon>Hexapoda</taxon>
        <taxon>Insecta</taxon>
        <taxon>Pterygota</taxon>
        <taxon>Neoptera</taxon>
        <taxon>Paraneoptera</taxon>
        <taxon>Hemiptera</taxon>
        <taxon>Sternorrhyncha</taxon>
        <taxon>Aphidomorpha</taxon>
        <taxon>Aphidoidea</taxon>
        <taxon>Aphididae</taxon>
        <taxon>Aphidini</taxon>
        <taxon>Aphis</taxon>
        <taxon>Aphis</taxon>
    </lineage>
</organism>
<comment type="caution">
    <text evidence="1">The sequence shown here is derived from an EMBL/GenBank/DDBJ whole genome shotgun (WGS) entry which is preliminary data.</text>
</comment>
<dbReference type="Proteomes" id="UP000475862">
    <property type="component" value="Unassembled WGS sequence"/>
</dbReference>
<name>A0A6G0TTE7_APHGL</name>
<keyword evidence="2" id="KW-1185">Reference proteome</keyword>